<evidence type="ECO:0000256" key="17">
    <source>
        <dbReference type="PROSITE-ProRule" id="PRU00047"/>
    </source>
</evidence>
<dbReference type="Pfam" id="PF00665">
    <property type="entry name" value="rve"/>
    <property type="match status" value="1"/>
</dbReference>
<dbReference type="GO" id="GO:0006508">
    <property type="term" value="P:proteolysis"/>
    <property type="evidence" value="ECO:0007669"/>
    <property type="project" value="UniProtKB-KW"/>
</dbReference>
<dbReference type="CDD" id="cd09272">
    <property type="entry name" value="RNase_HI_RT_Ty1"/>
    <property type="match status" value="1"/>
</dbReference>
<dbReference type="InterPro" id="IPR025724">
    <property type="entry name" value="GAG-pre-integrase_dom"/>
</dbReference>
<evidence type="ECO:0000313" key="22">
    <source>
        <dbReference type="Proteomes" id="UP000719412"/>
    </source>
</evidence>
<dbReference type="PROSITE" id="PS50994">
    <property type="entry name" value="INTEGRASE"/>
    <property type="match status" value="1"/>
</dbReference>
<dbReference type="SUPFAM" id="SSF53098">
    <property type="entry name" value="Ribonuclease H-like"/>
    <property type="match status" value="1"/>
</dbReference>
<dbReference type="Pfam" id="PF25597">
    <property type="entry name" value="SH3_retrovirus"/>
    <property type="match status" value="1"/>
</dbReference>
<dbReference type="SUPFAM" id="SSF57756">
    <property type="entry name" value="Retrovirus zinc finger-like domains"/>
    <property type="match status" value="1"/>
</dbReference>
<dbReference type="InterPro" id="IPR036875">
    <property type="entry name" value="Znf_CCHC_sf"/>
</dbReference>
<feature type="region of interest" description="Disordered" evidence="18">
    <location>
        <begin position="1591"/>
        <end position="1611"/>
    </location>
</feature>
<dbReference type="GO" id="GO:0008270">
    <property type="term" value="F:zinc ion binding"/>
    <property type="evidence" value="ECO:0007669"/>
    <property type="project" value="UniProtKB-KW"/>
</dbReference>
<comment type="caution">
    <text evidence="21">The sequence shown here is derived from an EMBL/GenBank/DDBJ whole genome shotgun (WGS) entry which is preliminary data.</text>
</comment>
<keyword evidence="7" id="KW-0255">Endonuclease</keyword>
<evidence type="ECO:0000256" key="14">
    <source>
        <dbReference type="ARBA" id="ARBA00023113"/>
    </source>
</evidence>
<proteinExistence type="predicted"/>
<dbReference type="PROSITE" id="PS50158">
    <property type="entry name" value="ZF_CCHC"/>
    <property type="match status" value="1"/>
</dbReference>
<keyword evidence="13" id="KW-0548">Nucleotidyltransferase</keyword>
<feature type="region of interest" description="Disordered" evidence="18">
    <location>
        <begin position="165"/>
        <end position="184"/>
    </location>
</feature>
<feature type="compositionally biased region" description="Acidic residues" evidence="18">
    <location>
        <begin position="712"/>
        <end position="728"/>
    </location>
</feature>
<keyword evidence="14" id="KW-0917">Virion maturation</keyword>
<dbReference type="EMBL" id="JABDTM020016108">
    <property type="protein sequence ID" value="KAH0818964.1"/>
    <property type="molecule type" value="Genomic_DNA"/>
</dbReference>
<dbReference type="Proteomes" id="UP000719412">
    <property type="component" value="Unassembled WGS sequence"/>
</dbReference>
<dbReference type="GO" id="GO:0003887">
    <property type="term" value="F:DNA-directed DNA polymerase activity"/>
    <property type="evidence" value="ECO:0007669"/>
    <property type="project" value="UniProtKB-KW"/>
</dbReference>
<keyword evidence="13" id="KW-0239">DNA-directed DNA polymerase</keyword>
<dbReference type="InterPro" id="IPR012337">
    <property type="entry name" value="RNaseH-like_sf"/>
</dbReference>
<evidence type="ECO:0000256" key="11">
    <source>
        <dbReference type="ARBA" id="ARBA00022908"/>
    </source>
</evidence>
<evidence type="ECO:0000256" key="18">
    <source>
        <dbReference type="SAM" id="MobiDB-lite"/>
    </source>
</evidence>
<evidence type="ECO:0000256" key="1">
    <source>
        <dbReference type="ARBA" id="ARBA00002180"/>
    </source>
</evidence>
<dbReference type="InterPro" id="IPR013103">
    <property type="entry name" value="RVT_2"/>
</dbReference>
<dbReference type="Pfam" id="PF22936">
    <property type="entry name" value="Pol_BBD"/>
    <property type="match status" value="1"/>
</dbReference>
<evidence type="ECO:0000256" key="6">
    <source>
        <dbReference type="ARBA" id="ARBA00022741"/>
    </source>
</evidence>
<dbReference type="GO" id="GO:0015074">
    <property type="term" value="P:DNA integration"/>
    <property type="evidence" value="ECO:0007669"/>
    <property type="project" value="UniProtKB-KW"/>
</dbReference>
<evidence type="ECO:0000256" key="3">
    <source>
        <dbReference type="ARBA" id="ARBA00022670"/>
    </source>
</evidence>
<dbReference type="InterPro" id="IPR001878">
    <property type="entry name" value="Znf_CCHC"/>
</dbReference>
<feature type="domain" description="CCHC-type" evidence="19">
    <location>
        <begin position="194"/>
        <end position="207"/>
    </location>
</feature>
<keyword evidence="8" id="KW-0378">Hydrolase</keyword>
<dbReference type="GO" id="GO:0003964">
    <property type="term" value="F:RNA-directed DNA polymerase activity"/>
    <property type="evidence" value="ECO:0007669"/>
    <property type="project" value="UniProtKB-KW"/>
</dbReference>
<keyword evidence="12" id="KW-0695">RNA-directed DNA polymerase</keyword>
<reference evidence="21" key="1">
    <citation type="journal article" date="2020" name="J Insects Food Feed">
        <title>The yellow mealworm (Tenebrio molitor) genome: a resource for the emerging insects as food and feed industry.</title>
        <authorList>
            <person name="Eriksson T."/>
            <person name="Andere A."/>
            <person name="Kelstrup H."/>
            <person name="Emery V."/>
            <person name="Picard C."/>
        </authorList>
    </citation>
    <scope>NUCLEOTIDE SEQUENCE</scope>
    <source>
        <strain evidence="21">Stoneville</strain>
        <tissue evidence="21">Whole head</tissue>
    </source>
</reference>
<dbReference type="GO" id="GO:0008233">
    <property type="term" value="F:peptidase activity"/>
    <property type="evidence" value="ECO:0007669"/>
    <property type="project" value="UniProtKB-KW"/>
</dbReference>
<keyword evidence="16" id="KW-0511">Multifunctional enzyme</keyword>
<evidence type="ECO:0000259" key="20">
    <source>
        <dbReference type="PROSITE" id="PS50994"/>
    </source>
</evidence>
<keyword evidence="22" id="KW-1185">Reference proteome</keyword>
<dbReference type="InterPro" id="IPR001584">
    <property type="entry name" value="Integrase_cat-core"/>
</dbReference>
<keyword evidence="2" id="KW-1188">Viral release from host cell</keyword>
<dbReference type="Gene3D" id="3.30.420.10">
    <property type="entry name" value="Ribonuclease H-like superfamily/Ribonuclease H"/>
    <property type="match status" value="1"/>
</dbReference>
<gene>
    <name evidence="21" type="ORF">GEV33_003827</name>
</gene>
<dbReference type="Pfam" id="PF07727">
    <property type="entry name" value="RVT_2"/>
    <property type="match status" value="1"/>
</dbReference>
<keyword evidence="17" id="KW-0863">Zinc-finger</keyword>
<keyword evidence="4" id="KW-0540">Nuclease</keyword>
<keyword evidence="17" id="KW-0862">Zinc</keyword>
<organism evidence="21 22">
    <name type="scientific">Tenebrio molitor</name>
    <name type="common">Yellow mealworm beetle</name>
    <dbReference type="NCBI Taxonomy" id="7067"/>
    <lineage>
        <taxon>Eukaryota</taxon>
        <taxon>Metazoa</taxon>
        <taxon>Ecdysozoa</taxon>
        <taxon>Arthropoda</taxon>
        <taxon>Hexapoda</taxon>
        <taxon>Insecta</taxon>
        <taxon>Pterygota</taxon>
        <taxon>Neoptera</taxon>
        <taxon>Endopterygota</taxon>
        <taxon>Coleoptera</taxon>
        <taxon>Polyphaga</taxon>
        <taxon>Cucujiformia</taxon>
        <taxon>Tenebrionidae</taxon>
        <taxon>Tenebrio</taxon>
    </lineage>
</organism>
<keyword evidence="9" id="KW-0067">ATP-binding</keyword>
<feature type="compositionally biased region" description="Basic and acidic residues" evidence="18">
    <location>
        <begin position="1033"/>
        <end position="1053"/>
    </location>
</feature>
<name>A0A8J6LDY4_TENMO</name>
<evidence type="ECO:0000256" key="16">
    <source>
        <dbReference type="ARBA" id="ARBA00023268"/>
    </source>
</evidence>
<dbReference type="InterPro" id="IPR036691">
    <property type="entry name" value="Endo/exonu/phosph_ase_sf"/>
</dbReference>
<dbReference type="SUPFAM" id="SSF56219">
    <property type="entry name" value="DNase I-like"/>
    <property type="match status" value="1"/>
</dbReference>
<sequence length="1853" mass="210476">MADLFRANITKLNNDNYSVWKFKMELLLMKEDLWSQVSTKKPADTTAAASWQKRDDRARATIGLLVEDSQLIHIRKDTTAKGAKNYHEKSTLTSNMEQHVTTTQDLVDKLTALGEEIKDHLLVAMLLSSLPETYSTLITALESRSDTELTLGFVKGKLIDEYKRRKGVPDSEDSSTALRASQKKNSVGESDRSCFFCKKSGHFKQDCFKYKKWKVNNEKREKVNEVKDKNERSGSVCFSVHERKNQKDIWYIDSGATSHMSNNESFFKTLEKRKMRDVTVANGESAKVLEIGRGELHCLNGKDEAVKVCLENVLYVPDLTENLLSVKRLAKTGHSVGFTGEQCEISKNNIVIAKEKLSPDMYELRVPHRSLAVKQNQHTPNCQHSWHRRFGHRHPEDVQKLEIKKMATGLKIQDCGIREVCECCIKGKMSRCPIPKKATTRATSVLELVHTDLCGPMQNATPSGKRYFMTMIDDYSRFTQVYFLKFKSEVSKFINEYIKYAENKFEKKVKVIRSDNGREYITKELQRSLTEMGIKVQYTAPYSAFQNGVAERKNRTLMEAARCMLIDAEMKKKYWAEAVNTACYLQNILPSKAVDKMPFELWNRRKPDVKHLHIFGCKGYAHLPKEKRRKLDEKAISLTFVGYSAESKAYRMLDTATDKITISRDVKIIERDLKREEENEKGSSQENKSTERRKIVENRDENTPESGQEVNCSEDIEIISENELENEQDQGLNESSESLNEFEETQSLPMDSVLEQSLPAGDEEYVFQGNLDDLNNQEVRVSERPTKGQPPDRFKPQANIVRDHEEPKNRTEALSGVNKHDWIRVMNEEMKALTENSTWVLTTLPEGRKTIGCKWVFKRKKNANTGLIKYKARLVAQGFSQKYGTDYDEVFAPVVRATTLRLLLAIATQRKLKIHHFDAKTAYIAIAEASKELLWIRRLLEDFHIEQTEPIRIYEDNQSAIKLIKTGESRNKTKHIDVKYHFVTDLEKKKIIEIRYCPTAEMIADMMTKPLGAIICLAQHRAPPMSRMTLRSENSRKGERRSTSRMAPSRDSRAPGSNASGPHASGSHNSGSTTTTTTEESDRRTPSRSSSNVNWNRTALVITSLPIDDKFTAQLNSATGSRNITCAPINQKTAINPNPDNPRKKPQFSVVITQTNKFTKLIRVITEDTVTVDFLLNNGINLFGNHHQCEPSVPPEPTPLQCTKWYQLDHPATACTNKPACPKCPETHAPNNCEAATPKCLHCVGAHAAWSRKCPKIKEAPITKEAPIAPTYVINPPAEFADTEVLIDESAEFKINTKQTVVSVTKILYDLFPLQRPKIHELVELASRQILRTKTRISHTGQRIYFTFDTPPSTVAAPGGGPNPTSHPPSNNINIATVNVDGIKTKFNALKAFIASDQIEILSITETHKQNPIHVPNFSSYSRPSRFNNFYRGVALLIDSNINSIKHDLLPLLSDLEAVAADAQLNNKTITIISYYNPPSEPISPELFQYASSLRYCIILGDFNARHTDFGDRSTNANGRKFSEFISDLPIYRLENHSATFISHSNVDAQSIVDHIVITESLTAHVASESFIGTTVTSDHEPLVAKLLFEGPSPPPPRNSSKFSNIKTPTGTNEIDEQINTFTNTIHTARDTVFKPTTIPKNRTPLPARIVKLIKEKRKVYREFIQTRDPLLKTLFNKLNAQIRRDINTYREETWIKTCESFDYRDGKKFWNKFKVITGQKRKTNHYLATDVHIYYTPQERANCFAELLDGIHQVPNDPNFNATFFNQIANNVHAFKNIPLIDPLPHPLHDEHLTDNITTDEVKTIILLLKNMKAPGPDQIRSILLKNLPDSAFQALTDIFNNCMNNLYFPTA</sequence>
<keyword evidence="3" id="KW-0645">Protease</keyword>
<evidence type="ECO:0000259" key="19">
    <source>
        <dbReference type="PROSITE" id="PS50158"/>
    </source>
</evidence>
<evidence type="ECO:0000256" key="9">
    <source>
        <dbReference type="ARBA" id="ARBA00022840"/>
    </source>
</evidence>
<protein>
    <submittedName>
        <fullName evidence="21">Uncharacterized protein</fullName>
    </submittedName>
</protein>
<feature type="compositionally biased region" description="Low complexity" evidence="18">
    <location>
        <begin position="1065"/>
        <end position="1078"/>
    </location>
</feature>
<keyword evidence="5" id="KW-0479">Metal-binding</keyword>
<dbReference type="GO" id="GO:0006310">
    <property type="term" value="P:DNA recombination"/>
    <property type="evidence" value="ECO:0007669"/>
    <property type="project" value="UniProtKB-KW"/>
</dbReference>
<feature type="compositionally biased region" description="Polar residues" evidence="18">
    <location>
        <begin position="174"/>
        <end position="184"/>
    </location>
</feature>
<keyword evidence="10" id="KW-0460">Magnesium</keyword>
<dbReference type="PANTHER" id="PTHR42648">
    <property type="entry name" value="TRANSPOSASE, PUTATIVE-RELATED"/>
    <property type="match status" value="1"/>
</dbReference>
<evidence type="ECO:0000256" key="4">
    <source>
        <dbReference type="ARBA" id="ARBA00022722"/>
    </source>
</evidence>
<evidence type="ECO:0000256" key="10">
    <source>
        <dbReference type="ARBA" id="ARBA00022842"/>
    </source>
</evidence>
<dbReference type="GO" id="GO:0004519">
    <property type="term" value="F:endonuclease activity"/>
    <property type="evidence" value="ECO:0007669"/>
    <property type="project" value="UniProtKB-KW"/>
</dbReference>
<dbReference type="InterPro" id="IPR054722">
    <property type="entry name" value="PolX-like_BBD"/>
</dbReference>
<dbReference type="Pfam" id="PF14223">
    <property type="entry name" value="Retrotran_gag_2"/>
    <property type="match status" value="2"/>
</dbReference>
<evidence type="ECO:0000313" key="21">
    <source>
        <dbReference type="EMBL" id="KAH0818964.1"/>
    </source>
</evidence>
<feature type="domain" description="Integrase catalytic" evidence="20">
    <location>
        <begin position="431"/>
        <end position="606"/>
    </location>
</feature>
<dbReference type="PANTHER" id="PTHR42648:SF11">
    <property type="entry name" value="TRANSPOSON TY4-P GAG-POL POLYPROTEIN"/>
    <property type="match status" value="1"/>
</dbReference>
<evidence type="ECO:0000256" key="12">
    <source>
        <dbReference type="ARBA" id="ARBA00022918"/>
    </source>
</evidence>
<dbReference type="GO" id="GO:0005524">
    <property type="term" value="F:ATP binding"/>
    <property type="evidence" value="ECO:0007669"/>
    <property type="project" value="UniProtKB-KW"/>
</dbReference>
<evidence type="ECO:0000256" key="8">
    <source>
        <dbReference type="ARBA" id="ARBA00022801"/>
    </source>
</evidence>
<keyword evidence="13" id="KW-0808">Transferase</keyword>
<comment type="function">
    <text evidence="1">The aspartyl protease (PR) mediates the proteolytic cleavages of the Gag and Gag-Pol polyproteins after assembly of the VLP.</text>
</comment>
<feature type="compositionally biased region" description="Polar residues" evidence="18">
    <location>
        <begin position="1599"/>
        <end position="1611"/>
    </location>
</feature>
<dbReference type="Pfam" id="PF14529">
    <property type="entry name" value="Exo_endo_phos_2"/>
    <property type="match status" value="1"/>
</dbReference>
<feature type="region of interest" description="Disordered" evidence="18">
    <location>
        <begin position="676"/>
        <end position="747"/>
    </location>
</feature>
<evidence type="ECO:0000256" key="5">
    <source>
        <dbReference type="ARBA" id="ARBA00022723"/>
    </source>
</evidence>
<evidence type="ECO:0000256" key="2">
    <source>
        <dbReference type="ARBA" id="ARBA00022612"/>
    </source>
</evidence>
<accession>A0A8J6LDY4</accession>
<dbReference type="Gene3D" id="3.60.10.10">
    <property type="entry name" value="Endonuclease/exonuclease/phosphatase"/>
    <property type="match status" value="1"/>
</dbReference>
<dbReference type="InterPro" id="IPR039537">
    <property type="entry name" value="Retrotran_Ty1/copia-like"/>
</dbReference>
<evidence type="ECO:0000256" key="13">
    <source>
        <dbReference type="ARBA" id="ARBA00022932"/>
    </source>
</evidence>
<dbReference type="InterPro" id="IPR005135">
    <property type="entry name" value="Endo/exonuclease/phosphatase"/>
</dbReference>
<evidence type="ECO:0000256" key="7">
    <source>
        <dbReference type="ARBA" id="ARBA00022759"/>
    </source>
</evidence>
<reference evidence="21" key="2">
    <citation type="submission" date="2021-08" db="EMBL/GenBank/DDBJ databases">
        <authorList>
            <person name="Eriksson T."/>
        </authorList>
    </citation>
    <scope>NUCLEOTIDE SEQUENCE</scope>
    <source>
        <strain evidence="21">Stoneville</strain>
        <tissue evidence="21">Whole head</tissue>
    </source>
</reference>
<dbReference type="InterPro" id="IPR036397">
    <property type="entry name" value="RNaseH_sf"/>
</dbReference>
<keyword evidence="6" id="KW-0547">Nucleotide-binding</keyword>
<feature type="compositionally biased region" description="Basic and acidic residues" evidence="18">
    <location>
        <begin position="676"/>
        <end position="702"/>
    </location>
</feature>
<dbReference type="Pfam" id="PF13976">
    <property type="entry name" value="gag_pre-integrs"/>
    <property type="match status" value="1"/>
</dbReference>
<feature type="region of interest" description="Disordered" evidence="18">
    <location>
        <begin position="1025"/>
        <end position="1092"/>
    </location>
</feature>
<keyword evidence="11" id="KW-0229">DNA integration</keyword>
<evidence type="ECO:0000256" key="15">
    <source>
        <dbReference type="ARBA" id="ARBA00023172"/>
    </source>
</evidence>
<keyword evidence="15" id="KW-0233">DNA recombination</keyword>
<dbReference type="InterPro" id="IPR057670">
    <property type="entry name" value="SH3_retrovirus"/>
</dbReference>
<dbReference type="GO" id="GO:0003676">
    <property type="term" value="F:nucleic acid binding"/>
    <property type="evidence" value="ECO:0007669"/>
    <property type="project" value="InterPro"/>
</dbReference>